<evidence type="ECO:0000313" key="1">
    <source>
        <dbReference type="EMBL" id="CAG8736586.1"/>
    </source>
</evidence>
<proteinExistence type="predicted"/>
<keyword evidence="2" id="KW-1185">Reference proteome</keyword>
<feature type="non-terminal residue" evidence="1">
    <location>
        <position position="1"/>
    </location>
</feature>
<accession>A0ACA9Q5A8</accession>
<dbReference type="Proteomes" id="UP000789920">
    <property type="component" value="Unassembled WGS sequence"/>
</dbReference>
<reference evidence="1" key="1">
    <citation type="submission" date="2021-06" db="EMBL/GenBank/DDBJ databases">
        <authorList>
            <person name="Kallberg Y."/>
            <person name="Tangrot J."/>
            <person name="Rosling A."/>
        </authorList>
    </citation>
    <scope>NUCLEOTIDE SEQUENCE</scope>
    <source>
        <strain evidence="1">MA461A</strain>
    </source>
</reference>
<sequence length="61" mass="6998">QSSNTNKYNIALLQLESILLRNGTSLQNFPNMPIPTPLSQDHIHHNCLIEEELQYNVPLLE</sequence>
<feature type="non-terminal residue" evidence="1">
    <location>
        <position position="61"/>
    </location>
</feature>
<dbReference type="EMBL" id="CAJVQC010027491">
    <property type="protein sequence ID" value="CAG8736586.1"/>
    <property type="molecule type" value="Genomic_DNA"/>
</dbReference>
<name>A0ACA9Q5A8_9GLOM</name>
<gene>
    <name evidence="1" type="ORF">RPERSI_LOCUS12720</name>
</gene>
<organism evidence="1 2">
    <name type="scientific">Racocetra persica</name>
    <dbReference type="NCBI Taxonomy" id="160502"/>
    <lineage>
        <taxon>Eukaryota</taxon>
        <taxon>Fungi</taxon>
        <taxon>Fungi incertae sedis</taxon>
        <taxon>Mucoromycota</taxon>
        <taxon>Glomeromycotina</taxon>
        <taxon>Glomeromycetes</taxon>
        <taxon>Diversisporales</taxon>
        <taxon>Gigasporaceae</taxon>
        <taxon>Racocetra</taxon>
    </lineage>
</organism>
<comment type="caution">
    <text evidence="1">The sequence shown here is derived from an EMBL/GenBank/DDBJ whole genome shotgun (WGS) entry which is preliminary data.</text>
</comment>
<protein>
    <submittedName>
        <fullName evidence="1">14431_t:CDS:1</fullName>
    </submittedName>
</protein>
<evidence type="ECO:0000313" key="2">
    <source>
        <dbReference type="Proteomes" id="UP000789920"/>
    </source>
</evidence>